<name>A0AAV8T557_9ROSI</name>
<reference evidence="3 4" key="1">
    <citation type="submission" date="2021-09" db="EMBL/GenBank/DDBJ databases">
        <title>Genomic insights and catalytic innovation underlie evolution of tropane alkaloids biosynthesis.</title>
        <authorList>
            <person name="Wang Y.-J."/>
            <person name="Tian T."/>
            <person name="Huang J.-P."/>
            <person name="Huang S.-X."/>
        </authorList>
    </citation>
    <scope>NUCLEOTIDE SEQUENCE [LARGE SCALE GENOMIC DNA]</scope>
    <source>
        <strain evidence="3">KIB-2018</strain>
        <tissue evidence="3">Leaf</tissue>
    </source>
</reference>
<gene>
    <name evidence="3" type="ORF">K2173_001505</name>
</gene>
<keyword evidence="2" id="KW-0732">Signal</keyword>
<feature type="compositionally biased region" description="Polar residues" evidence="1">
    <location>
        <begin position="36"/>
        <end position="51"/>
    </location>
</feature>
<accession>A0AAV8T557</accession>
<evidence type="ECO:0000256" key="1">
    <source>
        <dbReference type="SAM" id="MobiDB-lite"/>
    </source>
</evidence>
<comment type="caution">
    <text evidence="3">The sequence shown here is derived from an EMBL/GenBank/DDBJ whole genome shotgun (WGS) entry which is preliminary data.</text>
</comment>
<dbReference type="PANTHER" id="PTHR35274">
    <property type="entry name" value="E6-LIKE PROTEIN"/>
    <property type="match status" value="1"/>
</dbReference>
<dbReference type="InterPro" id="IPR040290">
    <property type="entry name" value="Prot_E6-like"/>
</dbReference>
<feature type="region of interest" description="Disordered" evidence="1">
    <location>
        <begin position="36"/>
        <end position="65"/>
    </location>
</feature>
<dbReference type="EMBL" id="JAIWQS010000006">
    <property type="protein sequence ID" value="KAJ8761375.1"/>
    <property type="molecule type" value="Genomic_DNA"/>
</dbReference>
<dbReference type="AlphaFoldDB" id="A0AAV8T557"/>
<protein>
    <submittedName>
        <fullName evidence="3">Uncharacterized protein</fullName>
    </submittedName>
</protein>
<sequence length="232" mass="26585">MAFSAKFLSLLLLLALLSPNAYARESRFFSKVSASTAPTVTDNNSNNNVKETTVRTKKEDEQPSFWPETQSYGLYSQESSVIPTTATTKHDNAPYKTSTYVPYTTETGNTNDNNNYYHESNQYNNNAFEEKQNSNFGETSLQQNRYYTSNNPDITYYNTNPDNSYNNNNYYYRSSNAYGNTEKQGMSDTRFLENGKYFDGSSSSCCSECNPRCHSCCYKENFQEFANDRYVP</sequence>
<dbReference type="PANTHER" id="PTHR35274:SF2">
    <property type="entry name" value="E6-LIKE PROTEIN"/>
    <property type="match status" value="1"/>
</dbReference>
<feature type="chain" id="PRO_5043978689" evidence="2">
    <location>
        <begin position="24"/>
        <end position="232"/>
    </location>
</feature>
<feature type="signal peptide" evidence="2">
    <location>
        <begin position="1"/>
        <end position="23"/>
    </location>
</feature>
<evidence type="ECO:0000256" key="2">
    <source>
        <dbReference type="SAM" id="SignalP"/>
    </source>
</evidence>
<evidence type="ECO:0000313" key="3">
    <source>
        <dbReference type="EMBL" id="KAJ8761375.1"/>
    </source>
</evidence>
<proteinExistence type="predicted"/>
<dbReference type="Proteomes" id="UP001159364">
    <property type="component" value="Linkage Group LG06"/>
</dbReference>
<evidence type="ECO:0000313" key="4">
    <source>
        <dbReference type="Proteomes" id="UP001159364"/>
    </source>
</evidence>
<organism evidence="3 4">
    <name type="scientific">Erythroxylum novogranatense</name>
    <dbReference type="NCBI Taxonomy" id="1862640"/>
    <lineage>
        <taxon>Eukaryota</taxon>
        <taxon>Viridiplantae</taxon>
        <taxon>Streptophyta</taxon>
        <taxon>Embryophyta</taxon>
        <taxon>Tracheophyta</taxon>
        <taxon>Spermatophyta</taxon>
        <taxon>Magnoliopsida</taxon>
        <taxon>eudicotyledons</taxon>
        <taxon>Gunneridae</taxon>
        <taxon>Pentapetalae</taxon>
        <taxon>rosids</taxon>
        <taxon>fabids</taxon>
        <taxon>Malpighiales</taxon>
        <taxon>Erythroxylaceae</taxon>
        <taxon>Erythroxylum</taxon>
    </lineage>
</organism>
<keyword evidence="4" id="KW-1185">Reference proteome</keyword>
<feature type="compositionally biased region" description="Basic and acidic residues" evidence="1">
    <location>
        <begin position="52"/>
        <end position="61"/>
    </location>
</feature>